<accession>A0A367KXB1</accession>
<evidence type="ECO:0000313" key="3">
    <source>
        <dbReference type="Proteomes" id="UP000253551"/>
    </source>
</evidence>
<keyword evidence="3" id="KW-1185">Reference proteome</keyword>
<dbReference type="EMBL" id="PJQM01000087">
    <property type="protein sequence ID" value="RCI06787.1"/>
    <property type="molecule type" value="Genomic_DNA"/>
</dbReference>
<dbReference type="OrthoDB" id="2285070at2759"/>
<dbReference type="Proteomes" id="UP000253551">
    <property type="component" value="Unassembled WGS sequence"/>
</dbReference>
<name>A0A367KXB1_RHIST</name>
<gene>
    <name evidence="2" type="ORF">CU098_013893</name>
</gene>
<sequence length="131" mass="15359">MGFDCYLYVLRLIEDFYILEAVDTIAFPTTHKSIKSNGIEKLIIWLEKAKSLCLSLKKTIKENSLRKSADKMGNTLTQKAEKERSVIRAMVWPSQEEVEEEDEDDDKKDDYDKEDNDEEEDEEEFDEEHDG</sequence>
<feature type="region of interest" description="Disordered" evidence="1">
    <location>
        <begin position="90"/>
        <end position="131"/>
    </location>
</feature>
<feature type="compositionally biased region" description="Acidic residues" evidence="1">
    <location>
        <begin position="96"/>
        <end position="131"/>
    </location>
</feature>
<reference evidence="2 3" key="1">
    <citation type="journal article" date="2018" name="G3 (Bethesda)">
        <title>Phylogenetic and Phylogenomic Definition of Rhizopus Species.</title>
        <authorList>
            <person name="Gryganskyi A.P."/>
            <person name="Golan J."/>
            <person name="Dolatabadi S."/>
            <person name="Mondo S."/>
            <person name="Robb S."/>
            <person name="Idnurm A."/>
            <person name="Muszewska A."/>
            <person name="Steczkiewicz K."/>
            <person name="Masonjones S."/>
            <person name="Liao H.L."/>
            <person name="Gajdeczka M.T."/>
            <person name="Anike F."/>
            <person name="Vuek A."/>
            <person name="Anishchenko I.M."/>
            <person name="Voigt K."/>
            <person name="de Hoog G.S."/>
            <person name="Smith M.E."/>
            <person name="Heitman J."/>
            <person name="Vilgalys R."/>
            <person name="Stajich J.E."/>
        </authorList>
    </citation>
    <scope>NUCLEOTIDE SEQUENCE [LARGE SCALE GENOMIC DNA]</scope>
    <source>
        <strain evidence="2 3">LSU 92-RS-03</strain>
    </source>
</reference>
<evidence type="ECO:0000256" key="1">
    <source>
        <dbReference type="SAM" id="MobiDB-lite"/>
    </source>
</evidence>
<proteinExistence type="predicted"/>
<evidence type="ECO:0000313" key="2">
    <source>
        <dbReference type="EMBL" id="RCI06787.1"/>
    </source>
</evidence>
<organism evidence="2 3">
    <name type="scientific">Rhizopus stolonifer</name>
    <name type="common">Rhizopus nigricans</name>
    <dbReference type="NCBI Taxonomy" id="4846"/>
    <lineage>
        <taxon>Eukaryota</taxon>
        <taxon>Fungi</taxon>
        <taxon>Fungi incertae sedis</taxon>
        <taxon>Mucoromycota</taxon>
        <taxon>Mucoromycotina</taxon>
        <taxon>Mucoromycetes</taxon>
        <taxon>Mucorales</taxon>
        <taxon>Mucorineae</taxon>
        <taxon>Rhizopodaceae</taxon>
        <taxon>Rhizopus</taxon>
    </lineage>
</organism>
<protein>
    <submittedName>
        <fullName evidence="2">Uncharacterized protein</fullName>
    </submittedName>
</protein>
<dbReference type="AlphaFoldDB" id="A0A367KXB1"/>
<comment type="caution">
    <text evidence="2">The sequence shown here is derived from an EMBL/GenBank/DDBJ whole genome shotgun (WGS) entry which is preliminary data.</text>
</comment>